<protein>
    <submittedName>
        <fullName evidence="2">Uncharacterized protein</fullName>
    </submittedName>
</protein>
<keyword evidence="1" id="KW-0472">Membrane</keyword>
<proteinExistence type="predicted"/>
<organism evidence="2 3">
    <name type="scientific">Strigomonas culicis</name>
    <dbReference type="NCBI Taxonomy" id="28005"/>
    <lineage>
        <taxon>Eukaryota</taxon>
        <taxon>Discoba</taxon>
        <taxon>Euglenozoa</taxon>
        <taxon>Kinetoplastea</taxon>
        <taxon>Metakinetoplastina</taxon>
        <taxon>Trypanosomatida</taxon>
        <taxon>Trypanosomatidae</taxon>
        <taxon>Strigomonadinae</taxon>
        <taxon>Strigomonas</taxon>
    </lineage>
</organism>
<keyword evidence="1" id="KW-1133">Transmembrane helix</keyword>
<dbReference type="AlphaFoldDB" id="S9ULP6"/>
<comment type="caution">
    <text evidence="2">The sequence shown here is derived from an EMBL/GenBank/DDBJ whole genome shotgun (WGS) entry which is preliminary data.</text>
</comment>
<keyword evidence="1" id="KW-0812">Transmembrane</keyword>
<feature type="transmembrane region" description="Helical" evidence="1">
    <location>
        <begin position="132"/>
        <end position="152"/>
    </location>
</feature>
<dbReference type="EMBL" id="ATMH01004372">
    <property type="protein sequence ID" value="EPY29649.1"/>
    <property type="molecule type" value="Genomic_DNA"/>
</dbReference>
<keyword evidence="3" id="KW-1185">Reference proteome</keyword>
<name>S9ULP6_9TRYP</name>
<accession>S9ULP6</accession>
<dbReference type="OrthoDB" id="271252at2759"/>
<feature type="transmembrane region" description="Helical" evidence="1">
    <location>
        <begin position="106"/>
        <end position="126"/>
    </location>
</feature>
<dbReference type="Proteomes" id="UP000015354">
    <property type="component" value="Unassembled WGS sequence"/>
</dbReference>
<evidence type="ECO:0000313" key="3">
    <source>
        <dbReference type="Proteomes" id="UP000015354"/>
    </source>
</evidence>
<evidence type="ECO:0000256" key="1">
    <source>
        <dbReference type="SAM" id="Phobius"/>
    </source>
</evidence>
<dbReference type="Pfam" id="PF11070">
    <property type="entry name" value="DUF2871"/>
    <property type="match status" value="1"/>
</dbReference>
<dbReference type="InterPro" id="IPR021299">
    <property type="entry name" value="DUF2871"/>
</dbReference>
<sequence>MRLLSHHPVSLRYEDKRQDSSYNQKMEKLARSSMNYTLFGLAGGFYYRELTRHVGFDRAFPTQLRAFHTHCISLGTLYFLLVLVLEKQFKLSKQKDYKKFYISYNIGLGFTLLMMLAHGTMTVLGKEESSHWMRWPAGLGHLGLSTGFYYFFKVLRAAIRDDVAATAPPSS</sequence>
<evidence type="ECO:0000313" key="2">
    <source>
        <dbReference type="EMBL" id="EPY29649.1"/>
    </source>
</evidence>
<feature type="transmembrane region" description="Helical" evidence="1">
    <location>
        <begin position="29"/>
        <end position="47"/>
    </location>
</feature>
<reference evidence="2 3" key="1">
    <citation type="journal article" date="2013" name="PLoS ONE">
        <title>Predicting the Proteins of Angomonas deanei, Strigomonas culicis and Their Respective Endosymbionts Reveals New Aspects of the Trypanosomatidae Family.</title>
        <authorList>
            <person name="Motta M.C."/>
            <person name="Martins A.C."/>
            <person name="de Souza S.S."/>
            <person name="Catta-Preta C.M."/>
            <person name="Silva R."/>
            <person name="Klein C.C."/>
            <person name="de Almeida L.G."/>
            <person name="de Lima Cunha O."/>
            <person name="Ciapina L.P."/>
            <person name="Brocchi M."/>
            <person name="Colabardini A.C."/>
            <person name="de Araujo Lima B."/>
            <person name="Machado C.R."/>
            <person name="de Almeida Soares C.M."/>
            <person name="Probst C.M."/>
            <person name="de Menezes C.B."/>
            <person name="Thompson C.E."/>
            <person name="Bartholomeu D.C."/>
            <person name="Gradia D.F."/>
            <person name="Pavoni D.P."/>
            <person name="Grisard E.C."/>
            <person name="Fantinatti-Garboggini F."/>
            <person name="Marchini F.K."/>
            <person name="Rodrigues-Luiz G.F."/>
            <person name="Wagner G."/>
            <person name="Goldman G.H."/>
            <person name="Fietto J.L."/>
            <person name="Elias M.C."/>
            <person name="Goldman M.H."/>
            <person name="Sagot M.F."/>
            <person name="Pereira M."/>
            <person name="Stoco P.H."/>
            <person name="de Mendonca-Neto R.P."/>
            <person name="Teixeira S.M."/>
            <person name="Maciel T.E."/>
            <person name="de Oliveira Mendes T.A."/>
            <person name="Urmenyi T.P."/>
            <person name="de Souza W."/>
            <person name="Schenkman S."/>
            <person name="de Vasconcelos A.T."/>
        </authorList>
    </citation>
    <scope>NUCLEOTIDE SEQUENCE [LARGE SCALE GENOMIC DNA]</scope>
</reference>
<gene>
    <name evidence="2" type="ORF">STCU_04372</name>
</gene>
<feature type="transmembrane region" description="Helical" evidence="1">
    <location>
        <begin position="67"/>
        <end position="85"/>
    </location>
</feature>